<dbReference type="EMBL" id="AVQL01000426">
    <property type="protein sequence ID" value="KEQ01330.1"/>
    <property type="molecule type" value="Genomic_DNA"/>
</dbReference>
<organism evidence="3 4">
    <name type="scientific">Snodgrassella alvi SCGC AB-598-J21</name>
    <dbReference type="NCBI Taxonomy" id="1385367"/>
    <lineage>
        <taxon>Bacteria</taxon>
        <taxon>Pseudomonadati</taxon>
        <taxon>Pseudomonadota</taxon>
        <taxon>Betaproteobacteria</taxon>
        <taxon>Neisseriales</taxon>
        <taxon>Neisseriaceae</taxon>
        <taxon>Snodgrassella</taxon>
    </lineage>
</organism>
<dbReference type="GO" id="GO:0004792">
    <property type="term" value="F:thiosulfate-cyanide sulfurtransferase activity"/>
    <property type="evidence" value="ECO:0007669"/>
    <property type="project" value="TreeGrafter"/>
</dbReference>
<dbReference type="GO" id="GO:0008641">
    <property type="term" value="F:ubiquitin-like modifier activating enzyme activity"/>
    <property type="evidence" value="ECO:0007669"/>
    <property type="project" value="InterPro"/>
</dbReference>
<dbReference type="InterPro" id="IPR035985">
    <property type="entry name" value="Ubiquitin-activating_enz"/>
</dbReference>
<dbReference type="InterPro" id="IPR045886">
    <property type="entry name" value="ThiF/MoeB/HesA"/>
</dbReference>
<dbReference type="FunFam" id="3.40.50.720:FF:000080">
    <property type="entry name" value="Thiazole biosynthesis adenylyltransferase ThiF"/>
    <property type="match status" value="1"/>
</dbReference>
<dbReference type="AlphaFoldDB" id="A0A074VFU2"/>
<dbReference type="Proteomes" id="UP000027644">
    <property type="component" value="Unassembled WGS sequence"/>
</dbReference>
<dbReference type="PANTHER" id="PTHR10953:SF102">
    <property type="entry name" value="ADENYLYLTRANSFERASE AND SULFURTRANSFERASE MOCS3"/>
    <property type="match status" value="1"/>
</dbReference>
<sequence length="257" mass="28001">MITDEQLLRYSRHILLDKLDIAGQEAILAARVLVIGAGGLAHPALTYLASSGIGHITVVDNDTIEISNLQRQFWFNDQDIGQAKAAILCRQLQTQYPQTKLQPIVARADANLLEQLVQHTDIILDCTDNFASRRLINQVCFRARKPLVSASALVFAGQLAVYDFRDGRGPCYQCLFEGEMNDEGASCAKNGVFAPLLGIMGAAQASEALQIIAGIHPDGCWLHCFDACSFQWQRLQLAANPDCPVCGQAVLSTEICG</sequence>
<name>A0A074VFU2_9NEIS</name>
<dbReference type="Pfam" id="PF00899">
    <property type="entry name" value="ThiF"/>
    <property type="match status" value="1"/>
</dbReference>
<feature type="domain" description="THIF-type NAD/FAD binding fold" evidence="2">
    <location>
        <begin position="10"/>
        <end position="245"/>
    </location>
</feature>
<proteinExistence type="inferred from homology"/>
<dbReference type="PANTHER" id="PTHR10953">
    <property type="entry name" value="UBIQUITIN-ACTIVATING ENZYME E1"/>
    <property type="match status" value="1"/>
</dbReference>
<comment type="caution">
    <text evidence="3">The sequence shown here is derived from an EMBL/GenBank/DDBJ whole genome shotgun (WGS) entry which is preliminary data.</text>
</comment>
<dbReference type="CDD" id="cd00757">
    <property type="entry name" value="ThiF_MoeB_HesA_family"/>
    <property type="match status" value="1"/>
</dbReference>
<dbReference type="Gene3D" id="3.40.50.720">
    <property type="entry name" value="NAD(P)-binding Rossmann-like Domain"/>
    <property type="match status" value="1"/>
</dbReference>
<gene>
    <name evidence="3" type="ORF">SASC598J21_009080</name>
</gene>
<evidence type="ECO:0000256" key="1">
    <source>
        <dbReference type="ARBA" id="ARBA00009919"/>
    </source>
</evidence>
<dbReference type="SUPFAM" id="SSF69572">
    <property type="entry name" value="Activating enzymes of the ubiquitin-like proteins"/>
    <property type="match status" value="1"/>
</dbReference>
<reference evidence="3 4" key="1">
    <citation type="journal article" date="2014" name="PLoS Genet.">
        <title>Hidden diversity in honey bee gut symbionts detected by single-cell genomics.</title>
        <authorList>
            <person name="Engel P."/>
            <person name="Stepanauskas R."/>
            <person name="Moran N."/>
        </authorList>
    </citation>
    <scope>NUCLEOTIDE SEQUENCE [LARGE SCALE GENOMIC DNA]</scope>
    <source>
        <strain evidence="3 4">SCGC AB-598-J21</strain>
    </source>
</reference>
<dbReference type="GO" id="GO:0008146">
    <property type="term" value="F:sulfotransferase activity"/>
    <property type="evidence" value="ECO:0007669"/>
    <property type="project" value="TreeGrafter"/>
</dbReference>
<dbReference type="InterPro" id="IPR000594">
    <property type="entry name" value="ThiF_NAD_FAD-bd"/>
</dbReference>
<dbReference type="GO" id="GO:0005829">
    <property type="term" value="C:cytosol"/>
    <property type="evidence" value="ECO:0007669"/>
    <property type="project" value="TreeGrafter"/>
</dbReference>
<evidence type="ECO:0000313" key="4">
    <source>
        <dbReference type="Proteomes" id="UP000027644"/>
    </source>
</evidence>
<dbReference type="GO" id="GO:0016779">
    <property type="term" value="F:nucleotidyltransferase activity"/>
    <property type="evidence" value="ECO:0007669"/>
    <property type="project" value="TreeGrafter"/>
</dbReference>
<evidence type="ECO:0000259" key="2">
    <source>
        <dbReference type="Pfam" id="PF00899"/>
    </source>
</evidence>
<protein>
    <submittedName>
        <fullName evidence="3">Dinucleotide-utilizing enzyme involved in molybdopterin and thiamine biosynthesis</fullName>
    </submittedName>
</protein>
<accession>A0A074VFU2</accession>
<comment type="similarity">
    <text evidence="1">Belongs to the HesA/MoeB/ThiF family.</text>
</comment>
<evidence type="ECO:0000313" key="3">
    <source>
        <dbReference type="EMBL" id="KEQ01330.1"/>
    </source>
</evidence>